<dbReference type="InterPro" id="IPR036291">
    <property type="entry name" value="NAD(P)-bd_dom_sf"/>
</dbReference>
<dbReference type="PANTHER" id="PTHR43761:SF1">
    <property type="entry name" value="D-ISOMER SPECIFIC 2-HYDROXYACID DEHYDROGENASE CATALYTIC DOMAIN-CONTAINING PROTEIN-RELATED"/>
    <property type="match status" value="1"/>
</dbReference>
<keyword evidence="2 4" id="KW-0560">Oxidoreductase</keyword>
<dbReference type="InterPro" id="IPR050418">
    <property type="entry name" value="D-iso_2-hydroxyacid_DH_PdxB"/>
</dbReference>
<dbReference type="SUPFAM" id="SSF52283">
    <property type="entry name" value="Formate/glycerate dehydrogenase catalytic domain-like"/>
    <property type="match status" value="1"/>
</dbReference>
<comment type="similarity">
    <text evidence="1 4">Belongs to the D-isomer specific 2-hydroxyacid dehydrogenase family.</text>
</comment>
<dbReference type="Proteomes" id="UP001476282">
    <property type="component" value="Unassembled WGS sequence"/>
</dbReference>
<feature type="domain" description="D-isomer specific 2-hydroxyacid dehydrogenase catalytic" evidence="5">
    <location>
        <begin position="26"/>
        <end position="316"/>
    </location>
</feature>
<accession>A0ABP9UMU8</accession>
<dbReference type="CDD" id="cd12162">
    <property type="entry name" value="2-Hacid_dh_4"/>
    <property type="match status" value="1"/>
</dbReference>
<gene>
    <name evidence="7" type="ORF">Hsar01_02136</name>
</gene>
<dbReference type="EMBL" id="BAABRI010000010">
    <property type="protein sequence ID" value="GAA5482910.1"/>
    <property type="molecule type" value="Genomic_DNA"/>
</dbReference>
<evidence type="ECO:0000313" key="8">
    <source>
        <dbReference type="Proteomes" id="UP001476282"/>
    </source>
</evidence>
<dbReference type="Pfam" id="PF00389">
    <property type="entry name" value="2-Hacid_dh"/>
    <property type="match status" value="1"/>
</dbReference>
<sequence length="316" mass="33019">MKLVFLDASTLDRGDIDFSALAAEGDLRAHPLTSAAEAPSRCAGAEVVISNKVPVGKAVIDAAPELRLVVSAATGVNQIDLAACQAAGIAVANVAGYSTESVAQHTFALILELATRAGTISSTVRTDWPASPIFTRLDHPLFELHGRTLGIVGFGGIGRAVARVGRAFGMEIIALSRDGARPGEVPRLPADEFFATADVVSLHCPLTAETERMIDAERLASMKPGALLINTGRGPLIDEPALAAALRSGHLGGAGLDVLSVEPPPADHPLLAPDIPNLIITPHTAWSTREARRRLLGGIVADIRSFKEGGRLNRIV</sequence>
<evidence type="ECO:0000256" key="2">
    <source>
        <dbReference type="ARBA" id="ARBA00023002"/>
    </source>
</evidence>
<evidence type="ECO:0000313" key="7">
    <source>
        <dbReference type="EMBL" id="GAA5482910.1"/>
    </source>
</evidence>
<dbReference type="InterPro" id="IPR006140">
    <property type="entry name" value="D-isomer_DH_NAD-bd"/>
</dbReference>
<feature type="domain" description="D-isomer specific 2-hydroxyacid dehydrogenase NAD-binding" evidence="6">
    <location>
        <begin position="107"/>
        <end position="285"/>
    </location>
</feature>
<dbReference type="Gene3D" id="3.40.50.720">
    <property type="entry name" value="NAD(P)-binding Rossmann-like Domain"/>
    <property type="match status" value="2"/>
</dbReference>
<comment type="caution">
    <text evidence="7">The sequence shown here is derived from an EMBL/GenBank/DDBJ whole genome shotgun (WGS) entry which is preliminary data.</text>
</comment>
<dbReference type="PROSITE" id="PS00670">
    <property type="entry name" value="D_2_HYDROXYACID_DH_2"/>
    <property type="match status" value="1"/>
</dbReference>
<dbReference type="RefSeq" id="WP_353567037.1">
    <property type="nucleotide sequence ID" value="NZ_BAABRI010000010.1"/>
</dbReference>
<evidence type="ECO:0000256" key="4">
    <source>
        <dbReference type="RuleBase" id="RU003719"/>
    </source>
</evidence>
<dbReference type="SUPFAM" id="SSF51735">
    <property type="entry name" value="NAD(P)-binding Rossmann-fold domains"/>
    <property type="match status" value="1"/>
</dbReference>
<dbReference type="InterPro" id="IPR029753">
    <property type="entry name" value="D-isomer_DH_CS"/>
</dbReference>
<dbReference type="PROSITE" id="PS00671">
    <property type="entry name" value="D_2_HYDROXYACID_DH_3"/>
    <property type="match status" value="1"/>
</dbReference>
<keyword evidence="3" id="KW-0520">NAD</keyword>
<evidence type="ECO:0000259" key="6">
    <source>
        <dbReference type="Pfam" id="PF02826"/>
    </source>
</evidence>
<keyword evidence="8" id="KW-1185">Reference proteome</keyword>
<organism evidence="7 8">
    <name type="scientific">Haloferula sargassicola</name>
    <dbReference type="NCBI Taxonomy" id="490096"/>
    <lineage>
        <taxon>Bacteria</taxon>
        <taxon>Pseudomonadati</taxon>
        <taxon>Verrucomicrobiota</taxon>
        <taxon>Verrucomicrobiia</taxon>
        <taxon>Verrucomicrobiales</taxon>
        <taxon>Verrucomicrobiaceae</taxon>
        <taxon>Haloferula</taxon>
    </lineage>
</organism>
<evidence type="ECO:0000256" key="1">
    <source>
        <dbReference type="ARBA" id="ARBA00005854"/>
    </source>
</evidence>
<reference evidence="7 8" key="1">
    <citation type="submission" date="2024-02" db="EMBL/GenBank/DDBJ databases">
        <title>Haloferula sargassicola NBRC 104335.</title>
        <authorList>
            <person name="Ichikawa N."/>
            <person name="Katano-Makiyama Y."/>
            <person name="Hidaka K."/>
        </authorList>
    </citation>
    <scope>NUCLEOTIDE SEQUENCE [LARGE SCALE GENOMIC DNA]</scope>
    <source>
        <strain evidence="7 8">NBRC 104335</strain>
    </source>
</reference>
<evidence type="ECO:0000259" key="5">
    <source>
        <dbReference type="Pfam" id="PF00389"/>
    </source>
</evidence>
<proteinExistence type="inferred from homology"/>
<evidence type="ECO:0000256" key="3">
    <source>
        <dbReference type="ARBA" id="ARBA00023027"/>
    </source>
</evidence>
<protein>
    <submittedName>
        <fullName evidence="7">2-hydroxyacid dehydrogenase HI_1556</fullName>
    </submittedName>
</protein>
<dbReference type="InterPro" id="IPR006139">
    <property type="entry name" value="D-isomer_2_OHA_DH_cat_dom"/>
</dbReference>
<dbReference type="Pfam" id="PF02826">
    <property type="entry name" value="2-Hacid_dh_C"/>
    <property type="match status" value="1"/>
</dbReference>
<name>A0ABP9UMU8_9BACT</name>
<dbReference type="PANTHER" id="PTHR43761">
    <property type="entry name" value="D-ISOMER SPECIFIC 2-HYDROXYACID DEHYDROGENASE FAMILY PROTEIN (AFU_ORTHOLOGUE AFUA_1G13630)"/>
    <property type="match status" value="1"/>
</dbReference>